<evidence type="ECO:0000256" key="7">
    <source>
        <dbReference type="SAM" id="Phobius"/>
    </source>
</evidence>
<evidence type="ECO:0000313" key="9">
    <source>
        <dbReference type="Proteomes" id="UP000480178"/>
    </source>
</evidence>
<evidence type="ECO:0000256" key="3">
    <source>
        <dbReference type="ARBA" id="ARBA00022475"/>
    </source>
</evidence>
<feature type="transmembrane region" description="Helical" evidence="7">
    <location>
        <begin position="110"/>
        <end position="129"/>
    </location>
</feature>
<keyword evidence="3" id="KW-1003">Cell membrane</keyword>
<evidence type="ECO:0000256" key="4">
    <source>
        <dbReference type="ARBA" id="ARBA00022692"/>
    </source>
</evidence>
<gene>
    <name evidence="8" type="ORF">GXP67_14845</name>
</gene>
<dbReference type="RefSeq" id="WP_162443846.1">
    <property type="nucleotide sequence ID" value="NZ_CP048222.1"/>
</dbReference>
<comment type="subcellular location">
    <subcellularLocation>
        <location evidence="1">Cell membrane</location>
        <topology evidence="1">Multi-pass membrane protein</topology>
    </subcellularLocation>
</comment>
<dbReference type="PANTHER" id="PTHR33452">
    <property type="entry name" value="OXIDOREDUCTASE CATD-RELATED"/>
    <property type="match status" value="1"/>
</dbReference>
<protein>
    <submittedName>
        <fullName evidence="8">DoxX family protein</fullName>
    </submittedName>
</protein>
<organism evidence="8 9">
    <name type="scientific">Rhodocytophaga rosea</name>
    <dbReference type="NCBI Taxonomy" id="2704465"/>
    <lineage>
        <taxon>Bacteria</taxon>
        <taxon>Pseudomonadati</taxon>
        <taxon>Bacteroidota</taxon>
        <taxon>Cytophagia</taxon>
        <taxon>Cytophagales</taxon>
        <taxon>Rhodocytophagaceae</taxon>
        <taxon>Rhodocytophaga</taxon>
    </lineage>
</organism>
<dbReference type="InterPro" id="IPR051907">
    <property type="entry name" value="DoxX-like_oxidoreductase"/>
</dbReference>
<dbReference type="AlphaFoldDB" id="A0A6C0GJ50"/>
<dbReference type="InterPro" id="IPR032808">
    <property type="entry name" value="DoxX"/>
</dbReference>
<accession>A0A6C0GJ50</accession>
<comment type="similarity">
    <text evidence="2">Belongs to the DoxX family.</text>
</comment>
<keyword evidence="9" id="KW-1185">Reference proteome</keyword>
<evidence type="ECO:0000256" key="6">
    <source>
        <dbReference type="ARBA" id="ARBA00023136"/>
    </source>
</evidence>
<dbReference type="PANTHER" id="PTHR33452:SF1">
    <property type="entry name" value="INNER MEMBRANE PROTEIN YPHA-RELATED"/>
    <property type="match status" value="1"/>
</dbReference>
<keyword evidence="5 7" id="KW-1133">Transmembrane helix</keyword>
<feature type="transmembrane region" description="Helical" evidence="7">
    <location>
        <begin position="50"/>
        <end position="74"/>
    </location>
</feature>
<dbReference type="KEGG" id="rhoz:GXP67_14845"/>
<feature type="transmembrane region" description="Helical" evidence="7">
    <location>
        <begin position="81"/>
        <end position="98"/>
    </location>
</feature>
<dbReference type="Proteomes" id="UP000480178">
    <property type="component" value="Chromosome"/>
</dbReference>
<dbReference type="Pfam" id="PF07681">
    <property type="entry name" value="DoxX"/>
    <property type="match status" value="1"/>
</dbReference>
<evidence type="ECO:0000256" key="5">
    <source>
        <dbReference type="ARBA" id="ARBA00022989"/>
    </source>
</evidence>
<reference evidence="8 9" key="1">
    <citation type="submission" date="2020-01" db="EMBL/GenBank/DDBJ databases">
        <authorList>
            <person name="Kim M.K."/>
        </authorList>
    </citation>
    <scope>NUCLEOTIDE SEQUENCE [LARGE SCALE GENOMIC DNA]</scope>
    <source>
        <strain evidence="8 9">172606-1</strain>
    </source>
</reference>
<keyword evidence="4 7" id="KW-0812">Transmembrane</keyword>
<dbReference type="GO" id="GO:0005886">
    <property type="term" value="C:plasma membrane"/>
    <property type="evidence" value="ECO:0007669"/>
    <property type="project" value="UniProtKB-SubCell"/>
</dbReference>
<dbReference type="EMBL" id="CP048222">
    <property type="protein sequence ID" value="QHT67824.1"/>
    <property type="molecule type" value="Genomic_DNA"/>
</dbReference>
<evidence type="ECO:0000256" key="2">
    <source>
        <dbReference type="ARBA" id="ARBA00006679"/>
    </source>
</evidence>
<keyword evidence="6 7" id="KW-0472">Membrane</keyword>
<sequence>MKKLFDTTIHASAVHICLLLLRVGSAALMLTHGLPKLSKVMDGDFQFGDPLGIGSTPSLFMAVFAEVGCSILLILGLATRLATIPLIITMSVATFIVHTKDPFARQELPLLYLMIFIVLLVLGSGKYSIDSRIKR</sequence>
<evidence type="ECO:0000313" key="8">
    <source>
        <dbReference type="EMBL" id="QHT67824.1"/>
    </source>
</evidence>
<evidence type="ECO:0000256" key="1">
    <source>
        <dbReference type="ARBA" id="ARBA00004651"/>
    </source>
</evidence>
<proteinExistence type="inferred from homology"/>
<name>A0A6C0GJ50_9BACT</name>